<evidence type="ECO:0000256" key="3">
    <source>
        <dbReference type="ARBA" id="ARBA00022989"/>
    </source>
</evidence>
<dbReference type="RefSeq" id="WP_311485189.1">
    <property type="nucleotide sequence ID" value="NZ_JAVRHP010000077.1"/>
</dbReference>
<evidence type="ECO:0000313" key="8">
    <source>
        <dbReference type="Proteomes" id="UP001248819"/>
    </source>
</evidence>
<evidence type="ECO:0000256" key="5">
    <source>
        <dbReference type="SAM" id="Phobius"/>
    </source>
</evidence>
<reference evidence="7 8" key="1">
    <citation type="submission" date="2023-09" db="EMBL/GenBank/DDBJ databases">
        <authorList>
            <person name="Rey-Velasco X."/>
        </authorList>
    </citation>
    <scope>NUCLEOTIDE SEQUENCE [LARGE SCALE GENOMIC DNA]</scope>
    <source>
        <strain evidence="7 8">F297</strain>
    </source>
</reference>
<name>A0ABU3CXF3_9FLAO</name>
<gene>
    <name evidence="7" type="ORF">RM529_12885</name>
</gene>
<evidence type="ECO:0000313" key="7">
    <source>
        <dbReference type="EMBL" id="MDT0651048.1"/>
    </source>
</evidence>
<dbReference type="InterPro" id="IPR050307">
    <property type="entry name" value="Sterol_Desaturase_Related"/>
</dbReference>
<proteinExistence type="predicted"/>
<dbReference type="Pfam" id="PF04116">
    <property type="entry name" value="FA_hydroxylase"/>
    <property type="match status" value="1"/>
</dbReference>
<evidence type="ECO:0000256" key="1">
    <source>
        <dbReference type="ARBA" id="ARBA00004370"/>
    </source>
</evidence>
<dbReference type="EMBL" id="JAVRHP010000077">
    <property type="protein sequence ID" value="MDT0651048.1"/>
    <property type="molecule type" value="Genomic_DNA"/>
</dbReference>
<feature type="transmembrane region" description="Helical" evidence="5">
    <location>
        <begin position="14"/>
        <end position="37"/>
    </location>
</feature>
<dbReference type="InterPro" id="IPR006694">
    <property type="entry name" value="Fatty_acid_hydroxylase"/>
</dbReference>
<dbReference type="EC" id="1.-.-.-" evidence="7"/>
<evidence type="ECO:0000256" key="4">
    <source>
        <dbReference type="ARBA" id="ARBA00023136"/>
    </source>
</evidence>
<dbReference type="GO" id="GO:0016491">
    <property type="term" value="F:oxidoreductase activity"/>
    <property type="evidence" value="ECO:0007669"/>
    <property type="project" value="UniProtKB-KW"/>
</dbReference>
<keyword evidence="7" id="KW-0560">Oxidoreductase</keyword>
<feature type="transmembrane region" description="Helical" evidence="5">
    <location>
        <begin position="161"/>
        <end position="184"/>
    </location>
</feature>
<keyword evidence="2 5" id="KW-0812">Transmembrane</keyword>
<evidence type="ECO:0000256" key="2">
    <source>
        <dbReference type="ARBA" id="ARBA00022692"/>
    </source>
</evidence>
<keyword evidence="4 5" id="KW-0472">Membrane</keyword>
<keyword evidence="3 5" id="KW-1133">Transmembrane helix</keyword>
<feature type="domain" description="Fatty acid hydroxylase" evidence="6">
    <location>
        <begin position="108"/>
        <end position="242"/>
    </location>
</feature>
<comment type="caution">
    <text evidence="7">The sequence shown here is derived from an EMBL/GenBank/DDBJ whole genome shotgun (WGS) entry which is preliminary data.</text>
</comment>
<organism evidence="7 8">
    <name type="scientific">Autumnicola edwardsiae</name>
    <dbReference type="NCBI Taxonomy" id="3075594"/>
    <lineage>
        <taxon>Bacteria</taxon>
        <taxon>Pseudomonadati</taxon>
        <taxon>Bacteroidota</taxon>
        <taxon>Flavobacteriia</taxon>
        <taxon>Flavobacteriales</taxon>
        <taxon>Flavobacteriaceae</taxon>
        <taxon>Autumnicola</taxon>
    </lineage>
</organism>
<sequence>MIDINQPSGFLLCILILFCAVLFRYFLAAGIFYYYYYVWKSSKYKRRVLSRRKLRKGQLKKEIGWSILSSAIFAIFGAWTYWLWQNGFTAIYLDIAEFGYWYLPVSLLAILFIHETYYYWVHRWMHHPKIFKKVHKVHHDSLTPTPWTAFSFHPWETLLEALILPLILLIIPVHLFVLGTYLLLMTVSSVINHLDIEIYPESFQNSKFGKLFIGATHHHYHHEEFQTNYGLYFTFWDKLMNTESFKMNLSEGKQGNAESN</sequence>
<dbReference type="PANTHER" id="PTHR11863">
    <property type="entry name" value="STEROL DESATURASE"/>
    <property type="match status" value="1"/>
</dbReference>
<feature type="transmembrane region" description="Helical" evidence="5">
    <location>
        <begin position="63"/>
        <end position="84"/>
    </location>
</feature>
<dbReference type="Proteomes" id="UP001248819">
    <property type="component" value="Unassembled WGS sequence"/>
</dbReference>
<protein>
    <submittedName>
        <fullName evidence="7">Sterol desaturase family protein</fullName>
        <ecNumber evidence="7">1.-.-.-</ecNumber>
    </submittedName>
</protein>
<feature type="transmembrane region" description="Helical" evidence="5">
    <location>
        <begin position="99"/>
        <end position="120"/>
    </location>
</feature>
<accession>A0ABU3CXF3</accession>
<keyword evidence="8" id="KW-1185">Reference proteome</keyword>
<comment type="subcellular location">
    <subcellularLocation>
        <location evidence="1">Membrane</location>
    </subcellularLocation>
</comment>
<evidence type="ECO:0000259" key="6">
    <source>
        <dbReference type="Pfam" id="PF04116"/>
    </source>
</evidence>